<dbReference type="PROSITE" id="PS50112">
    <property type="entry name" value="PAS"/>
    <property type="match status" value="1"/>
</dbReference>
<feature type="domain" description="PAC" evidence="9">
    <location>
        <begin position="176"/>
        <end position="238"/>
    </location>
</feature>
<evidence type="ECO:0000256" key="2">
    <source>
        <dbReference type="ARBA" id="ARBA00012438"/>
    </source>
</evidence>
<evidence type="ECO:0000256" key="6">
    <source>
        <dbReference type="ARBA" id="ARBA00023012"/>
    </source>
</evidence>
<feature type="domain" description="PAS" evidence="8">
    <location>
        <begin position="1"/>
        <end position="64"/>
    </location>
</feature>
<dbReference type="InterPro" id="IPR036097">
    <property type="entry name" value="HisK_dim/P_sf"/>
</dbReference>
<dbReference type="InterPro" id="IPR013656">
    <property type="entry name" value="PAS_4"/>
</dbReference>
<dbReference type="Pfam" id="PF08448">
    <property type="entry name" value="PAS_4"/>
    <property type="match status" value="1"/>
</dbReference>
<keyword evidence="3" id="KW-0597">Phosphoprotein</keyword>
<organism evidence="10 11">
    <name type="scientific">Haloarcula vallismortis ATCC 29715</name>
    <dbReference type="NCBI Taxonomy" id="662477"/>
    <lineage>
        <taxon>Archaea</taxon>
        <taxon>Methanobacteriati</taxon>
        <taxon>Methanobacteriota</taxon>
        <taxon>Stenosarchaea group</taxon>
        <taxon>Halobacteria</taxon>
        <taxon>Halobacteriales</taxon>
        <taxon>Haloarculaceae</taxon>
        <taxon>Haloarcula</taxon>
    </lineage>
</organism>
<protein>
    <recommendedName>
        <fullName evidence="2">histidine kinase</fullName>
        <ecNumber evidence="2">2.7.13.3</ecNumber>
    </recommendedName>
</protein>
<keyword evidence="4" id="KW-0808">Transferase</keyword>
<dbReference type="Gene3D" id="3.30.450.20">
    <property type="entry name" value="PAS domain"/>
    <property type="match status" value="2"/>
</dbReference>
<evidence type="ECO:0000259" key="7">
    <source>
        <dbReference type="PROSITE" id="PS50109"/>
    </source>
</evidence>
<dbReference type="InterPro" id="IPR000014">
    <property type="entry name" value="PAS"/>
</dbReference>
<dbReference type="SUPFAM" id="SSF55785">
    <property type="entry name" value="PYP-like sensor domain (PAS domain)"/>
    <property type="match status" value="2"/>
</dbReference>
<feature type="domain" description="PAC" evidence="9">
    <location>
        <begin position="66"/>
        <end position="117"/>
    </location>
</feature>
<dbReference type="PRINTS" id="PR00344">
    <property type="entry name" value="BCTRLSENSOR"/>
</dbReference>
<dbReference type="Pfam" id="PF00512">
    <property type="entry name" value="HisKA"/>
    <property type="match status" value="1"/>
</dbReference>
<dbReference type="AlphaFoldDB" id="M0JT35"/>
<dbReference type="Proteomes" id="UP000011534">
    <property type="component" value="Unassembled WGS sequence"/>
</dbReference>
<dbReference type="Pfam" id="PF02518">
    <property type="entry name" value="HATPase_c"/>
    <property type="match status" value="1"/>
</dbReference>
<evidence type="ECO:0000259" key="8">
    <source>
        <dbReference type="PROSITE" id="PS50112"/>
    </source>
</evidence>
<dbReference type="NCBIfam" id="TIGR00229">
    <property type="entry name" value="sensory_box"/>
    <property type="match status" value="2"/>
</dbReference>
<dbReference type="InterPro" id="IPR035965">
    <property type="entry name" value="PAS-like_dom_sf"/>
</dbReference>
<dbReference type="InterPro" id="IPR050736">
    <property type="entry name" value="Sensor_HK_Regulatory"/>
</dbReference>
<dbReference type="SMART" id="SM00387">
    <property type="entry name" value="HATPase_c"/>
    <property type="match status" value="1"/>
</dbReference>
<comment type="catalytic activity">
    <reaction evidence="1">
        <text>ATP + protein L-histidine = ADP + protein N-phospho-L-histidine.</text>
        <dbReference type="EC" id="2.7.13.3"/>
    </reaction>
</comment>
<proteinExistence type="predicted"/>
<dbReference type="InterPro" id="IPR000700">
    <property type="entry name" value="PAS-assoc_C"/>
</dbReference>
<evidence type="ECO:0000256" key="4">
    <source>
        <dbReference type="ARBA" id="ARBA00022679"/>
    </source>
</evidence>
<dbReference type="PROSITE" id="PS50113">
    <property type="entry name" value="PAC"/>
    <property type="match status" value="2"/>
</dbReference>
<dbReference type="Gene3D" id="1.10.287.130">
    <property type="match status" value="1"/>
</dbReference>
<dbReference type="PANTHER" id="PTHR43711">
    <property type="entry name" value="TWO-COMPONENT HISTIDINE KINASE"/>
    <property type="match status" value="1"/>
</dbReference>
<keyword evidence="6" id="KW-0902">Two-component regulatory system</keyword>
<reference evidence="10 11" key="1">
    <citation type="journal article" date="2014" name="PLoS Genet.">
        <title>Phylogenetically driven sequencing of extremely halophilic archaea reveals strategies for static and dynamic osmo-response.</title>
        <authorList>
            <person name="Becker E.A."/>
            <person name="Seitzer P.M."/>
            <person name="Tritt A."/>
            <person name="Larsen D."/>
            <person name="Krusor M."/>
            <person name="Yao A.I."/>
            <person name="Wu D."/>
            <person name="Madern D."/>
            <person name="Eisen J.A."/>
            <person name="Darling A.E."/>
            <person name="Facciotti M.T."/>
        </authorList>
    </citation>
    <scope>NUCLEOTIDE SEQUENCE [LARGE SCALE GENOMIC DNA]</scope>
    <source>
        <strain evidence="10 11">ATCC 29715</strain>
    </source>
</reference>
<accession>M0JT35</accession>
<evidence type="ECO:0000313" key="11">
    <source>
        <dbReference type="Proteomes" id="UP000011534"/>
    </source>
</evidence>
<dbReference type="SUPFAM" id="SSF47384">
    <property type="entry name" value="Homodimeric domain of signal transducing histidine kinase"/>
    <property type="match status" value="1"/>
</dbReference>
<evidence type="ECO:0000256" key="3">
    <source>
        <dbReference type="ARBA" id="ARBA00022553"/>
    </source>
</evidence>
<dbReference type="InterPro" id="IPR003594">
    <property type="entry name" value="HATPase_dom"/>
</dbReference>
<dbReference type="InterPro" id="IPR005467">
    <property type="entry name" value="His_kinase_dom"/>
</dbReference>
<evidence type="ECO:0000259" key="9">
    <source>
        <dbReference type="PROSITE" id="PS50113"/>
    </source>
</evidence>
<dbReference type="PROSITE" id="PS50109">
    <property type="entry name" value="HIS_KIN"/>
    <property type="match status" value="1"/>
</dbReference>
<comment type="caution">
    <text evidence="10">The sequence shown here is derived from an EMBL/GenBank/DDBJ whole genome shotgun (WGS) entry which is preliminary data.</text>
</comment>
<dbReference type="PANTHER" id="PTHR43711:SF1">
    <property type="entry name" value="HISTIDINE KINASE 1"/>
    <property type="match status" value="1"/>
</dbReference>
<keyword evidence="5" id="KW-0418">Kinase</keyword>
<dbReference type="InterPro" id="IPR004358">
    <property type="entry name" value="Sig_transdc_His_kin-like_C"/>
</dbReference>
<dbReference type="EC" id="2.7.13.3" evidence="2"/>
<dbReference type="SUPFAM" id="SSF55874">
    <property type="entry name" value="ATPase domain of HSP90 chaperone/DNA topoisomerase II/histidine kinase"/>
    <property type="match status" value="1"/>
</dbReference>
<dbReference type="RefSeq" id="WP_004515287.1">
    <property type="nucleotide sequence ID" value="NZ_AOLQ01000007.1"/>
</dbReference>
<evidence type="ECO:0000256" key="1">
    <source>
        <dbReference type="ARBA" id="ARBA00000085"/>
    </source>
</evidence>
<dbReference type="GO" id="GO:0000155">
    <property type="term" value="F:phosphorelay sensor kinase activity"/>
    <property type="evidence" value="ECO:0007669"/>
    <property type="project" value="InterPro"/>
</dbReference>
<evidence type="ECO:0000256" key="5">
    <source>
        <dbReference type="ARBA" id="ARBA00022777"/>
    </source>
</evidence>
<sequence>MLDAIEDVLFVHDESGTLQRWNESFAAVTGYDDDEIAAMDGTDFVTEADQTAAAAAIDEVFETGHARLKASLLTKDGSEIPYEYVANRIVHPDGTPLLVGIGRDITARAEREQRLQRLKAQYEALVENIPEMGVFLFDHDCQYTVAGGGELRSVGLTSEDFEGSTPHDLFPEAIADELEHYYCEALDGRSNRFEQQYQDRQYQVQTVPVRDDDGDVISGLAVSENVTERRERQRTLERQNERLREFAGVVSHDLRNPLTVAQGQLKLARAECESDHLDNVAAAIQRSNRLIDDLLTLARSGDEVTETESLDLRAVAEGCWQNVPTGDATLVVRTEQTVVADPGTMNNTTLLDTVRTEQTVVADRGRLEQLLENLVGNAVEHARPQSTMSPADADGAVNDLTVTVGALADGFYVEDTGPGIPPEKRDEVFEAGHSTAADGTGFGLRIVKQIADAHGWTVTVVDGEHGGARFEVRGIEVA</sequence>
<dbReference type="EMBL" id="AOLQ01000007">
    <property type="protein sequence ID" value="EMA10850.1"/>
    <property type="molecule type" value="Genomic_DNA"/>
</dbReference>
<name>M0JT35_HALVA</name>
<dbReference type="CDD" id="cd00130">
    <property type="entry name" value="PAS"/>
    <property type="match status" value="1"/>
</dbReference>
<dbReference type="InterPro" id="IPR003661">
    <property type="entry name" value="HisK_dim/P_dom"/>
</dbReference>
<dbReference type="PATRIC" id="fig|662477.6.peg.469"/>
<keyword evidence="11" id="KW-1185">Reference proteome</keyword>
<feature type="domain" description="Histidine kinase" evidence="7">
    <location>
        <begin position="249"/>
        <end position="473"/>
    </location>
</feature>
<dbReference type="InterPro" id="IPR036890">
    <property type="entry name" value="HATPase_C_sf"/>
</dbReference>
<dbReference type="Pfam" id="PF13426">
    <property type="entry name" value="PAS_9"/>
    <property type="match status" value="1"/>
</dbReference>
<gene>
    <name evidence="10" type="ORF">C437_02422</name>
</gene>
<dbReference type="SMART" id="SM00388">
    <property type="entry name" value="HisKA"/>
    <property type="match status" value="1"/>
</dbReference>
<dbReference type="CDD" id="cd00082">
    <property type="entry name" value="HisKA"/>
    <property type="match status" value="1"/>
</dbReference>
<evidence type="ECO:0000313" key="10">
    <source>
        <dbReference type="EMBL" id="EMA10850.1"/>
    </source>
</evidence>
<dbReference type="Gene3D" id="3.30.565.10">
    <property type="entry name" value="Histidine kinase-like ATPase, C-terminal domain"/>
    <property type="match status" value="1"/>
</dbReference>